<dbReference type="GO" id="GO:0030057">
    <property type="term" value="C:desmosome"/>
    <property type="evidence" value="ECO:0007669"/>
    <property type="project" value="UniProtKB-ARBA"/>
</dbReference>
<evidence type="ECO:0000256" key="5">
    <source>
        <dbReference type="ARBA" id="ARBA00022481"/>
    </source>
</evidence>
<dbReference type="InterPro" id="IPR028435">
    <property type="entry name" value="Plakophilin/d_Catenin"/>
</dbReference>
<evidence type="ECO:0000256" key="8">
    <source>
        <dbReference type="ARBA" id="ARBA00022737"/>
    </source>
</evidence>
<keyword evidence="5" id="KW-0488">Methylation</keyword>
<dbReference type="PROSITE" id="PS50176">
    <property type="entry name" value="ARM_REPEAT"/>
    <property type="match status" value="1"/>
</dbReference>
<evidence type="ECO:0000256" key="16">
    <source>
        <dbReference type="SAM" id="MobiDB-lite"/>
    </source>
</evidence>
<evidence type="ECO:0000256" key="4">
    <source>
        <dbReference type="ARBA" id="ARBA00005462"/>
    </source>
</evidence>
<dbReference type="PANTHER" id="PTHR10372">
    <property type="entry name" value="PLAKOPHILLIN-RELATED"/>
    <property type="match status" value="1"/>
</dbReference>
<organism evidence="17">
    <name type="scientific">Xenopus tropicalis</name>
    <name type="common">Western clawed frog</name>
    <name type="synonym">Silurana tropicalis</name>
    <dbReference type="NCBI Taxonomy" id="8364"/>
    <lineage>
        <taxon>Eukaryota</taxon>
        <taxon>Metazoa</taxon>
        <taxon>Chordata</taxon>
        <taxon>Craniata</taxon>
        <taxon>Vertebrata</taxon>
        <taxon>Euteleostomi</taxon>
        <taxon>Amphibia</taxon>
        <taxon>Batrachia</taxon>
        <taxon>Anura</taxon>
        <taxon>Pipoidea</taxon>
        <taxon>Pipidae</taxon>
        <taxon>Xenopodinae</taxon>
        <taxon>Xenopus</taxon>
        <taxon>Silurana</taxon>
    </lineage>
</organism>
<evidence type="ECO:0000256" key="10">
    <source>
        <dbReference type="ARBA" id="ARBA00022949"/>
    </source>
</evidence>
<reference evidence="17" key="1">
    <citation type="journal article" date="2010" name="Science">
        <title>The genome of the Western clawed frog Xenopus tropicalis.</title>
        <authorList>
            <person name="Hellsten U."/>
            <person name="Harland R.M."/>
            <person name="Gilchrist M.J."/>
            <person name="Hendrix D."/>
            <person name="Jurka J."/>
            <person name="Kapitonov V."/>
            <person name="Ovcharenko I."/>
            <person name="Putnam N.H."/>
            <person name="Shu S."/>
            <person name="Taher L."/>
            <person name="Blitz I.L."/>
            <person name="Blumberg B."/>
            <person name="Dichmann D.S."/>
            <person name="Dubchak I."/>
            <person name="Amaya E."/>
            <person name="Detter J.C."/>
            <person name="Fletcher R."/>
            <person name="Gerhard D.S."/>
            <person name="Goodstein D."/>
            <person name="Graves T."/>
            <person name="Grigoriev I.V."/>
            <person name="Grimwood J."/>
            <person name="Kawashima T."/>
            <person name="Lindquist E."/>
            <person name="Lucas S.M."/>
            <person name="Mead P.E."/>
            <person name="Mitros T."/>
            <person name="Ogino H."/>
            <person name="Ohta Y."/>
            <person name="Poliakov A.V."/>
            <person name="Pollet N."/>
            <person name="Robert J."/>
            <person name="Salamov A."/>
            <person name="Sater A.K."/>
            <person name="Schmutz J."/>
            <person name="Terry A."/>
            <person name="Vize P.D."/>
            <person name="Warren W.C."/>
            <person name="Wells D."/>
            <person name="Wills A."/>
            <person name="Wilson R.K."/>
            <person name="Zimmerman L.B."/>
            <person name="Zorn A.M."/>
            <person name="Grainger R."/>
            <person name="Grammer T."/>
            <person name="Khokha M.K."/>
            <person name="Richardson P.M."/>
            <person name="Rokhsar D.S."/>
        </authorList>
    </citation>
    <scope>NUCLEOTIDE SEQUENCE [LARGE SCALE GENOMIC DNA]</scope>
    <source>
        <strain evidence="17">Nigerian</strain>
    </source>
</reference>
<keyword evidence="12" id="KW-0539">Nucleus</keyword>
<evidence type="ECO:0000256" key="3">
    <source>
        <dbReference type="ARBA" id="ARBA00004496"/>
    </source>
</evidence>
<feature type="region of interest" description="Disordered" evidence="16">
    <location>
        <begin position="1"/>
        <end position="45"/>
    </location>
</feature>
<dbReference type="InParanoid" id="A0A803JAT3"/>
<evidence type="ECO:0000256" key="9">
    <source>
        <dbReference type="ARBA" id="ARBA00022889"/>
    </source>
</evidence>
<comment type="subcellular location">
    <subcellularLocation>
        <location evidence="2">Cell junction</location>
    </subcellularLocation>
    <subcellularLocation>
        <location evidence="3">Cytoplasm</location>
    </subcellularLocation>
    <subcellularLocation>
        <location evidence="1">Nucleus</location>
    </subcellularLocation>
</comment>
<dbReference type="GeneTree" id="ENSGT00940000158677"/>
<dbReference type="InterPro" id="IPR000225">
    <property type="entry name" value="Armadillo"/>
</dbReference>
<evidence type="ECO:0000256" key="1">
    <source>
        <dbReference type="ARBA" id="ARBA00004123"/>
    </source>
</evidence>
<dbReference type="InterPro" id="IPR016024">
    <property type="entry name" value="ARM-type_fold"/>
</dbReference>
<comment type="similarity">
    <text evidence="4">Belongs to the beta-catenin family.</text>
</comment>
<keyword evidence="7" id="KW-0597">Phosphoprotein</keyword>
<sequence>MGLIGRGRPRSQCPAPPSRSLTPPSSELSPGWERSAGYNGWQCPGGTERQQAIGRIRRGTGGHRMALVMPPGGEQGYIRTVLGYEHFQELDSSTLALPSEERLKLTAKEPVDKAQRIQQQVRLTLARRGNKSVGNGSLHHASSLPEQVHYNGGFTHKDVFSSASKRYDTIKDGRYTGYENGVGGNKVTFSEWRSECDTRRPTLRRDVSPEGEREVSWSPFYPDAPSATKRYARSDIVGLNRYKTASRARQNLSQQFRQDTTDSVFAPSVPASVPASPIYPQWRHSRSMENLLEQHQVGQPGAVGQVRVGQAGQLGSTKAQTMRSKWNQSTVRTATKDSFNSTVGGVTFERRVPLLAGASGTLQMQRGGSQVEAHVGNVSSLLEVEMTLERAVNLLQSETSSSQWLCSAASFIQHECFRKSDARRQVYNLGGIPRLIRQLKGDSEEVQRASCAALRNLVFEDNDNKLEVCEQRGIPVALKLLGETQDLEIKRQITGLLWNLSSNDQLKSCLIRDALKPLTRTIIIPSSGWGEGEYSKSSALSDPDIFYNATGCLRNMSSAGPEGRKAMRDCEGLIDALVHYTRGSIADYKPDDKATENCVCILHNLSYQLEAELPGTYTQSIYRAGRGAPRSEEETVGCFGTRSRKIKEQWGEAPMAEEKNNPRGVEWLWHSILVRMYLSLIAKSNRNYTQEASLGALQNLTAGTGPMPSTVAHMIIQKETGLQHIRNILNSSDSGVKRTAVSLLRNLSRYSNLQNEIAREVLPDLVRLVPGAVPETSVANETAASVCYVINNLISKSSESARAVLSNGGVPKLSSLSISDSNLATKTGKAASIVLYSMWAHQDLHSTYKKSLYKKADFVNPRTLKAYNSLRD</sequence>
<evidence type="ECO:0000256" key="7">
    <source>
        <dbReference type="ARBA" id="ARBA00022553"/>
    </source>
</evidence>
<dbReference type="Gene3D" id="1.25.10.10">
    <property type="entry name" value="Leucine-rich Repeat Variant"/>
    <property type="match status" value="1"/>
</dbReference>
<accession>A0A803JAT3</accession>
<evidence type="ECO:0000313" key="17">
    <source>
        <dbReference type="Ensembl" id="ENSXETP00000104976"/>
    </source>
</evidence>
<evidence type="ECO:0000256" key="11">
    <source>
        <dbReference type="ARBA" id="ARBA00023125"/>
    </source>
</evidence>
<reference evidence="17" key="2">
    <citation type="submission" date="2021-03" db="UniProtKB">
        <authorList>
            <consortium name="Ensembl"/>
        </authorList>
    </citation>
    <scope>IDENTIFICATION</scope>
</reference>
<feature type="repeat" description="ARM" evidence="15">
    <location>
        <begin position="430"/>
        <end position="465"/>
    </location>
</feature>
<dbReference type="GO" id="GO:0014704">
    <property type="term" value="C:intercalated disc"/>
    <property type="evidence" value="ECO:0007669"/>
    <property type="project" value="UniProtKB-ARBA"/>
</dbReference>
<keyword evidence="11" id="KW-0238">DNA-binding</keyword>
<protein>
    <recommendedName>
        <fullName evidence="14">Plakophilin-2</fullName>
    </recommendedName>
</protein>
<proteinExistence type="inferred from homology"/>
<dbReference type="GO" id="GO:0003677">
    <property type="term" value="F:DNA binding"/>
    <property type="evidence" value="ECO:0007669"/>
    <property type="project" value="UniProtKB-KW"/>
</dbReference>
<name>A0A803JAT3_XENTR</name>
<dbReference type="Ensembl" id="ENSXETT00000105797">
    <property type="protein sequence ID" value="ENSXETP00000104976"/>
    <property type="gene ID" value="ENSXETG00000042467"/>
</dbReference>
<keyword evidence="8" id="KW-0677">Repeat</keyword>
<dbReference type="Pfam" id="PF00514">
    <property type="entry name" value="Arm"/>
    <property type="match status" value="2"/>
</dbReference>
<evidence type="ECO:0000256" key="15">
    <source>
        <dbReference type="PROSITE-ProRule" id="PRU00259"/>
    </source>
</evidence>
<comment type="subunit">
    <text evidence="13">Interacts with DSC2. Interacts with JUP. Interacts with KRT5/CK5, KRT8/CK8, KRT14/CK14, KRT18/CK18 and VIM. Interacts (via N-terminus) with MARK3/C-TAK1. Interacts with DSP. Interacts with DSG1, DSG2 and DSG3. Interacts (via N-terminus) with CTNNB1. Interacts with CDH1. Interacts with the RNA polymerase III (Pol III) complex proteins POLR3A/RPC155, POLR3F/RPC39 and POLR3C/RPC82. Interacts with CTNNA3. Interacts (via N-terminus) with SCN5A/Nav1.5. Interacts with ANK3/ANKG and GJA1/CX43.</text>
</comment>
<dbReference type="AlphaFoldDB" id="A0A803JAT3"/>
<evidence type="ECO:0000256" key="12">
    <source>
        <dbReference type="ARBA" id="ARBA00023242"/>
    </source>
</evidence>
<dbReference type="SUPFAM" id="SSF48371">
    <property type="entry name" value="ARM repeat"/>
    <property type="match status" value="1"/>
</dbReference>
<evidence type="ECO:0000256" key="13">
    <source>
        <dbReference type="ARBA" id="ARBA00062790"/>
    </source>
</evidence>
<evidence type="ECO:0000256" key="6">
    <source>
        <dbReference type="ARBA" id="ARBA00022490"/>
    </source>
</evidence>
<keyword evidence="10" id="KW-0965">Cell junction</keyword>
<evidence type="ECO:0000256" key="14">
    <source>
        <dbReference type="ARBA" id="ARBA00069721"/>
    </source>
</evidence>
<evidence type="ECO:0000256" key="2">
    <source>
        <dbReference type="ARBA" id="ARBA00004282"/>
    </source>
</evidence>
<dbReference type="FunFam" id="1.25.10.10:FF:000159">
    <property type="entry name" value="Plakophilin 2"/>
    <property type="match status" value="1"/>
</dbReference>
<dbReference type="SMART" id="SM00185">
    <property type="entry name" value="ARM"/>
    <property type="match status" value="6"/>
</dbReference>
<dbReference type="GO" id="GO:0005737">
    <property type="term" value="C:cytoplasm"/>
    <property type="evidence" value="ECO:0007669"/>
    <property type="project" value="UniProtKB-SubCell"/>
</dbReference>
<keyword evidence="9" id="KW-0130">Cell adhesion</keyword>
<feature type="compositionally biased region" description="Polar residues" evidence="16">
    <location>
        <begin position="19"/>
        <end position="28"/>
    </location>
</feature>
<dbReference type="FunCoup" id="A0A803JAT3">
    <property type="interactions" value="1220"/>
</dbReference>
<keyword evidence="6" id="KW-0963">Cytoplasm</keyword>
<dbReference type="PANTHER" id="PTHR10372:SF25">
    <property type="entry name" value="PLAKOPHILIN-2"/>
    <property type="match status" value="1"/>
</dbReference>
<dbReference type="GO" id="GO:0098609">
    <property type="term" value="P:cell-cell adhesion"/>
    <property type="evidence" value="ECO:0007669"/>
    <property type="project" value="InterPro"/>
</dbReference>
<dbReference type="GO" id="GO:0005634">
    <property type="term" value="C:nucleus"/>
    <property type="evidence" value="ECO:0007669"/>
    <property type="project" value="UniProtKB-SubCell"/>
</dbReference>
<dbReference type="InterPro" id="IPR011989">
    <property type="entry name" value="ARM-like"/>
</dbReference>